<evidence type="ECO:0000313" key="4">
    <source>
        <dbReference type="Proteomes" id="UP001061302"/>
    </source>
</evidence>
<protein>
    <recommendedName>
        <fullName evidence="1">Cell division coordinator CpoB</fullName>
    </recommendedName>
</protein>
<dbReference type="Pfam" id="PF13432">
    <property type="entry name" value="TPR_16"/>
    <property type="match status" value="1"/>
</dbReference>
<evidence type="ECO:0000256" key="1">
    <source>
        <dbReference type="HAMAP-Rule" id="MF_02066"/>
    </source>
</evidence>
<name>A0ABY6DPL6_9NEIS</name>
<feature type="domain" description="YbgF trimerisation" evidence="2">
    <location>
        <begin position="45"/>
        <end position="112"/>
    </location>
</feature>
<dbReference type="Pfam" id="PF13174">
    <property type="entry name" value="TPR_6"/>
    <property type="match status" value="1"/>
</dbReference>
<keyword evidence="1" id="KW-0574">Periplasm</keyword>
<dbReference type="RefSeq" id="WP_263125063.1">
    <property type="nucleotide sequence ID" value="NZ_CP106753.1"/>
</dbReference>
<dbReference type="InterPro" id="IPR019734">
    <property type="entry name" value="TPR_rpt"/>
</dbReference>
<keyword evidence="1" id="KW-0132">Cell division</keyword>
<gene>
    <name evidence="1" type="primary">cpoB</name>
    <name evidence="3" type="ORF">N8I74_01080</name>
</gene>
<dbReference type="InterPro" id="IPR011990">
    <property type="entry name" value="TPR-like_helical_dom_sf"/>
</dbReference>
<dbReference type="EMBL" id="CP106753">
    <property type="protein sequence ID" value="UXY15638.1"/>
    <property type="molecule type" value="Genomic_DNA"/>
</dbReference>
<dbReference type="Pfam" id="PF16331">
    <property type="entry name" value="TolA_bind_tri"/>
    <property type="match status" value="1"/>
</dbReference>
<comment type="function">
    <text evidence="1">Mediates coordination of peptidoglycan synthesis and outer membrane constriction during cell division.</text>
</comment>
<keyword evidence="1" id="KW-0732">Signal</keyword>
<organism evidence="3 4">
    <name type="scientific">Chitiniphilus purpureus</name>
    <dbReference type="NCBI Taxonomy" id="2981137"/>
    <lineage>
        <taxon>Bacteria</taxon>
        <taxon>Pseudomonadati</taxon>
        <taxon>Pseudomonadota</taxon>
        <taxon>Betaproteobacteria</taxon>
        <taxon>Neisseriales</taxon>
        <taxon>Chitinibacteraceae</taxon>
        <taxon>Chitiniphilus</taxon>
    </lineage>
</organism>
<evidence type="ECO:0000259" key="2">
    <source>
        <dbReference type="Pfam" id="PF16331"/>
    </source>
</evidence>
<keyword evidence="1" id="KW-0131">Cell cycle</keyword>
<comment type="subcellular location">
    <subcellularLocation>
        <location evidence="1">Periplasm</location>
    </subcellularLocation>
</comment>
<dbReference type="HAMAP" id="MF_02066">
    <property type="entry name" value="CpoB"/>
    <property type="match status" value="1"/>
</dbReference>
<dbReference type="Gene3D" id="1.25.40.10">
    <property type="entry name" value="Tetratricopeptide repeat domain"/>
    <property type="match status" value="1"/>
</dbReference>
<accession>A0ABY6DPL6</accession>
<comment type="similarity">
    <text evidence="1">Belongs to the CpoB family.</text>
</comment>
<proteinExistence type="inferred from homology"/>
<dbReference type="InterPro" id="IPR032519">
    <property type="entry name" value="YbgF_tri"/>
</dbReference>
<dbReference type="Gene3D" id="1.20.5.110">
    <property type="match status" value="1"/>
</dbReference>
<dbReference type="SUPFAM" id="SSF48452">
    <property type="entry name" value="TPR-like"/>
    <property type="match status" value="1"/>
</dbReference>
<dbReference type="Proteomes" id="UP001061302">
    <property type="component" value="Chromosome"/>
</dbReference>
<feature type="chain" id="PRO_5044936528" description="Cell division coordinator CpoB" evidence="1">
    <location>
        <begin position="24"/>
        <end position="244"/>
    </location>
</feature>
<keyword evidence="4" id="KW-1185">Reference proteome</keyword>
<sequence precursor="true">MNLPTLNRFALVTVLALSLPAHASLLSDREAREGVQQLQLQLKQQQERLTQLESGARRMVELSNQIEGLRQEIASLRGQLEVLQYNLESAEKRQKDLYVDLDNRVRAIEEARVAQAKAQQAAVEQSLGDAVQLARSGKHKDAVAGLRRFITEHPASPMMVEAQYWLGTSLAALKDLKGAEAAYGVVLDKAPDDPLAADALFGLAVVANAKGDKKAARGHLLDLIERYPTSDKAEAAKKALLATN</sequence>
<feature type="signal peptide" evidence="1">
    <location>
        <begin position="1"/>
        <end position="23"/>
    </location>
</feature>
<dbReference type="InterPro" id="IPR034706">
    <property type="entry name" value="CpoB"/>
</dbReference>
<keyword evidence="1" id="KW-0175">Coiled coil</keyword>
<feature type="coiled-coil region" evidence="1">
    <location>
        <begin position="28"/>
        <end position="93"/>
    </location>
</feature>
<evidence type="ECO:0000313" key="3">
    <source>
        <dbReference type="EMBL" id="UXY15638.1"/>
    </source>
</evidence>
<reference evidence="3" key="1">
    <citation type="submission" date="2022-10" db="EMBL/GenBank/DDBJ databases">
        <title>Chitiniphilus purpureus sp. nov., a novel chitin-degrading bacterium isolated from crawfish pond sediment.</title>
        <authorList>
            <person name="Li K."/>
        </authorList>
    </citation>
    <scope>NUCLEOTIDE SEQUENCE</scope>
    <source>
        <strain evidence="3">CD1</strain>
    </source>
</reference>